<dbReference type="Pfam" id="PF01029">
    <property type="entry name" value="NusB"/>
    <property type="match status" value="1"/>
</dbReference>
<comment type="function">
    <text evidence="1">Specifically methylates the cytosine at position 967 (m5C967) of 16S rRNA.</text>
</comment>
<dbReference type="GO" id="GO:0008649">
    <property type="term" value="F:rRNA methyltransferase activity"/>
    <property type="evidence" value="ECO:0007669"/>
    <property type="project" value="InterPro"/>
</dbReference>
<name>A0A3R9QIG4_9BACI</name>
<dbReference type="EC" id="2.1.1.176" evidence="3"/>
<dbReference type="GO" id="GO:0003723">
    <property type="term" value="F:RNA binding"/>
    <property type="evidence" value="ECO:0007669"/>
    <property type="project" value="UniProtKB-UniRule"/>
</dbReference>
<dbReference type="InterPro" id="IPR023267">
    <property type="entry name" value="RCMT"/>
</dbReference>
<dbReference type="Pfam" id="PF01189">
    <property type="entry name" value="Methyltr_RsmB-F"/>
    <property type="match status" value="1"/>
</dbReference>
<feature type="domain" description="SAM-dependent MTase RsmB/NOP-type" evidence="14">
    <location>
        <begin position="170"/>
        <end position="448"/>
    </location>
</feature>
<gene>
    <name evidence="15" type="primary">rsmB</name>
    <name evidence="15" type="ORF">D7Z54_21200</name>
</gene>
<dbReference type="NCBIfam" id="TIGR00563">
    <property type="entry name" value="rsmB"/>
    <property type="match status" value="1"/>
</dbReference>
<dbReference type="RefSeq" id="WP_125558813.1">
    <property type="nucleotide sequence ID" value="NZ_RBVX01000025.1"/>
</dbReference>
<evidence type="ECO:0000313" key="15">
    <source>
        <dbReference type="EMBL" id="RSL31413.1"/>
    </source>
</evidence>
<evidence type="ECO:0000256" key="5">
    <source>
        <dbReference type="ARBA" id="ARBA00022552"/>
    </source>
</evidence>
<sequence>MYKNVREEALRMLERIDKEGAYSHLLLNHVLNEGSISHKDESLLTELVYGTIKRKNTLDYYIDPFIKKGVDSLQSWVLQLLRMSVYQFVYLDRVPERAVIHEAVQIAKKKGHKGISGLVNGVLRSMQRNGLPSIDENLSFTKQLALTSSHPVWLLEDWIKAYGKDKAENMAHANLQPPVLSVRVNQVKTNKQDLRRRLEEEGCTIVDGHVSEDALLVTHGNVIATESYQEGLCTIQDESSMLIARFLQPMPGMKVVDACAAPGGKTTHAGELMENEGMIHAFDLHDKKVGLINEQVQRLGLTNVEAKSADARQLTEELEPKSMDRVLVDAPCSGLGVVRRKPELKWQKQRTDLNRLPSIQTAILNEAAELVKPGGRLVYSTCTVRKEENEDVLQAFLEQNPTFIKDEEAKMNLPEKLTDHMEVTEGQLTIFPQDFQSDGFFMAALKRL</sequence>
<keyword evidence="16" id="KW-1185">Reference proteome</keyword>
<dbReference type="InterPro" id="IPR029063">
    <property type="entry name" value="SAM-dependent_MTases_sf"/>
</dbReference>
<keyword evidence="9 13" id="KW-0694">RNA-binding</keyword>
<dbReference type="OrthoDB" id="9810297at2"/>
<dbReference type="Pfam" id="PF22458">
    <property type="entry name" value="RsmF-B_ferredox"/>
    <property type="match status" value="1"/>
</dbReference>
<dbReference type="Gene3D" id="1.10.940.10">
    <property type="entry name" value="NusB-like"/>
    <property type="match status" value="1"/>
</dbReference>
<evidence type="ECO:0000313" key="16">
    <source>
        <dbReference type="Proteomes" id="UP000275076"/>
    </source>
</evidence>
<comment type="catalytic activity">
    <reaction evidence="12">
        <text>cytidine(967) in 16S rRNA + S-adenosyl-L-methionine = 5-methylcytidine(967) in 16S rRNA + S-adenosyl-L-homocysteine + H(+)</text>
        <dbReference type="Rhea" id="RHEA:42748"/>
        <dbReference type="Rhea" id="RHEA-COMP:10219"/>
        <dbReference type="Rhea" id="RHEA-COMP:10220"/>
        <dbReference type="ChEBI" id="CHEBI:15378"/>
        <dbReference type="ChEBI" id="CHEBI:57856"/>
        <dbReference type="ChEBI" id="CHEBI:59789"/>
        <dbReference type="ChEBI" id="CHEBI:74483"/>
        <dbReference type="ChEBI" id="CHEBI:82748"/>
        <dbReference type="EC" id="2.1.1.176"/>
    </reaction>
</comment>
<feature type="active site" description="Nucleophile" evidence="13">
    <location>
        <position position="382"/>
    </location>
</feature>
<comment type="subcellular location">
    <subcellularLocation>
        <location evidence="2">Cytoplasm</location>
    </subcellularLocation>
</comment>
<reference evidence="15 16" key="1">
    <citation type="submission" date="2018-10" db="EMBL/GenBank/DDBJ databases">
        <title>Draft genome sequence of Bacillus salarius IM0101, isolated from a hypersaline soil in Inner Mongolia, China.</title>
        <authorList>
            <person name="Yamprayoonswat W."/>
            <person name="Boonvisut S."/>
            <person name="Jumpathong W."/>
            <person name="Sittihan S."/>
            <person name="Ruangsuj P."/>
            <person name="Wanthongcharoen S."/>
            <person name="Thongpramul N."/>
            <person name="Pimmason S."/>
            <person name="Yu B."/>
            <person name="Yasawong M."/>
        </authorList>
    </citation>
    <scope>NUCLEOTIDE SEQUENCE [LARGE SCALE GENOMIC DNA]</scope>
    <source>
        <strain evidence="15 16">IM0101</strain>
    </source>
</reference>
<dbReference type="PROSITE" id="PS51686">
    <property type="entry name" value="SAM_MT_RSMB_NOP"/>
    <property type="match status" value="1"/>
</dbReference>
<evidence type="ECO:0000256" key="1">
    <source>
        <dbReference type="ARBA" id="ARBA00002724"/>
    </source>
</evidence>
<keyword evidence="7 13" id="KW-0808">Transferase</keyword>
<evidence type="ECO:0000256" key="4">
    <source>
        <dbReference type="ARBA" id="ARBA00022490"/>
    </source>
</evidence>
<comment type="similarity">
    <text evidence="13">Belongs to the class I-like SAM-binding methyltransferase superfamily. RsmB/NOP family.</text>
</comment>
<organism evidence="15 16">
    <name type="scientific">Salibacterium salarium</name>
    <dbReference type="NCBI Taxonomy" id="284579"/>
    <lineage>
        <taxon>Bacteria</taxon>
        <taxon>Bacillati</taxon>
        <taxon>Bacillota</taxon>
        <taxon>Bacilli</taxon>
        <taxon>Bacillales</taxon>
        <taxon>Bacillaceae</taxon>
    </lineage>
</organism>
<evidence type="ECO:0000256" key="10">
    <source>
        <dbReference type="ARBA" id="ARBA00030399"/>
    </source>
</evidence>
<dbReference type="InterPro" id="IPR006027">
    <property type="entry name" value="NusB_RsmB_TIM44"/>
</dbReference>
<feature type="binding site" evidence="13">
    <location>
        <position position="283"/>
    </location>
    <ligand>
        <name>S-adenosyl-L-methionine</name>
        <dbReference type="ChEBI" id="CHEBI:59789"/>
    </ligand>
</feature>
<dbReference type="InterPro" id="IPR004573">
    <property type="entry name" value="rRNA_ssu_MeTfrase_B"/>
</dbReference>
<dbReference type="Gene3D" id="3.30.70.1170">
    <property type="entry name" value="Sun protein, domain 3"/>
    <property type="match status" value="1"/>
</dbReference>
<dbReference type="GO" id="GO:0005737">
    <property type="term" value="C:cytoplasm"/>
    <property type="evidence" value="ECO:0007669"/>
    <property type="project" value="UniProtKB-SubCell"/>
</dbReference>
<evidence type="ECO:0000256" key="9">
    <source>
        <dbReference type="ARBA" id="ARBA00022884"/>
    </source>
</evidence>
<accession>A0A3R9QIG4</accession>
<dbReference type="PANTHER" id="PTHR22807">
    <property type="entry name" value="NOP2 YEAST -RELATED NOL1/NOP2/FMU SUN DOMAIN-CONTAINING"/>
    <property type="match status" value="1"/>
</dbReference>
<dbReference type="FunFam" id="3.30.70.1170:FF:000003">
    <property type="entry name" value="16S rRNA (Cytosine(967)-C(5))-methyltransferase RsmB"/>
    <property type="match status" value="1"/>
</dbReference>
<evidence type="ECO:0000256" key="7">
    <source>
        <dbReference type="ARBA" id="ARBA00022679"/>
    </source>
</evidence>
<dbReference type="EMBL" id="RBVX01000025">
    <property type="protein sequence ID" value="RSL31413.1"/>
    <property type="molecule type" value="Genomic_DNA"/>
</dbReference>
<dbReference type="CDD" id="cd02440">
    <property type="entry name" value="AdoMet_MTases"/>
    <property type="match status" value="1"/>
</dbReference>
<feature type="binding site" evidence="13">
    <location>
        <begin position="259"/>
        <end position="265"/>
    </location>
    <ligand>
        <name>S-adenosyl-L-methionine</name>
        <dbReference type="ChEBI" id="CHEBI:59789"/>
    </ligand>
</feature>
<dbReference type="NCBIfam" id="NF011494">
    <property type="entry name" value="PRK14902.1"/>
    <property type="match status" value="1"/>
</dbReference>
<evidence type="ECO:0000259" key="14">
    <source>
        <dbReference type="PROSITE" id="PS51686"/>
    </source>
</evidence>
<keyword evidence="5" id="KW-0698">rRNA processing</keyword>
<evidence type="ECO:0000256" key="13">
    <source>
        <dbReference type="PROSITE-ProRule" id="PRU01023"/>
    </source>
</evidence>
<evidence type="ECO:0000256" key="2">
    <source>
        <dbReference type="ARBA" id="ARBA00004496"/>
    </source>
</evidence>
<feature type="binding site" evidence="13">
    <location>
        <position position="310"/>
    </location>
    <ligand>
        <name>S-adenosyl-L-methionine</name>
        <dbReference type="ChEBI" id="CHEBI:59789"/>
    </ligand>
</feature>
<dbReference type="Gene3D" id="3.40.50.150">
    <property type="entry name" value="Vaccinia Virus protein VP39"/>
    <property type="match status" value="1"/>
</dbReference>
<dbReference type="InterPro" id="IPR001678">
    <property type="entry name" value="MeTrfase_RsmB-F_NOP2_dom"/>
</dbReference>
<feature type="binding site" evidence="13">
    <location>
        <position position="329"/>
    </location>
    <ligand>
        <name>S-adenosyl-L-methionine</name>
        <dbReference type="ChEBI" id="CHEBI:59789"/>
    </ligand>
</feature>
<evidence type="ECO:0000256" key="6">
    <source>
        <dbReference type="ARBA" id="ARBA00022603"/>
    </source>
</evidence>
<dbReference type="PANTHER" id="PTHR22807:SF53">
    <property type="entry name" value="RIBOSOMAL RNA SMALL SUBUNIT METHYLTRANSFERASE B-RELATED"/>
    <property type="match status" value="1"/>
</dbReference>
<dbReference type="PRINTS" id="PR02008">
    <property type="entry name" value="RCMTFAMILY"/>
</dbReference>
<keyword evidence="4" id="KW-0963">Cytoplasm</keyword>
<dbReference type="Proteomes" id="UP000275076">
    <property type="component" value="Unassembled WGS sequence"/>
</dbReference>
<evidence type="ECO:0000256" key="8">
    <source>
        <dbReference type="ARBA" id="ARBA00022691"/>
    </source>
</evidence>
<proteinExistence type="inferred from homology"/>
<dbReference type="GO" id="GO:0006355">
    <property type="term" value="P:regulation of DNA-templated transcription"/>
    <property type="evidence" value="ECO:0007669"/>
    <property type="project" value="InterPro"/>
</dbReference>
<dbReference type="FunFam" id="3.40.50.150:FF:000022">
    <property type="entry name" value="Ribosomal RNA small subunit methyltransferase B"/>
    <property type="match status" value="1"/>
</dbReference>
<dbReference type="SUPFAM" id="SSF48013">
    <property type="entry name" value="NusB-like"/>
    <property type="match status" value="1"/>
</dbReference>
<keyword evidence="8 13" id="KW-0949">S-adenosyl-L-methionine</keyword>
<comment type="caution">
    <text evidence="15">The sequence shown here is derived from an EMBL/GenBank/DDBJ whole genome shotgun (WGS) entry which is preliminary data.</text>
</comment>
<protein>
    <recommendedName>
        <fullName evidence="3">16S rRNA (cytosine(967)-C(5))-methyltransferase</fullName>
        <ecNumber evidence="3">2.1.1.176</ecNumber>
    </recommendedName>
    <alternativeName>
        <fullName evidence="10">16S rRNA m5C967 methyltransferase</fullName>
    </alternativeName>
    <alternativeName>
        <fullName evidence="11">rRNA (cytosine-C(5)-)-methyltransferase RsmB</fullName>
    </alternativeName>
</protein>
<dbReference type="InterPro" id="IPR054728">
    <property type="entry name" value="RsmB-like_ferredoxin"/>
</dbReference>
<dbReference type="InterPro" id="IPR035926">
    <property type="entry name" value="NusB-like_sf"/>
</dbReference>
<keyword evidence="6 13" id="KW-0489">Methyltransferase</keyword>
<evidence type="ECO:0000256" key="12">
    <source>
        <dbReference type="ARBA" id="ARBA00047283"/>
    </source>
</evidence>
<dbReference type="InterPro" id="IPR049560">
    <property type="entry name" value="MeTrfase_RsmB-F_NOP2_cat"/>
</dbReference>
<dbReference type="FunFam" id="1.10.940.10:FF:000006">
    <property type="entry name" value="16S rRNA (Cytosine(967)-C(5))-methyltransferase RsmB"/>
    <property type="match status" value="1"/>
</dbReference>
<dbReference type="AlphaFoldDB" id="A0A3R9QIG4"/>
<dbReference type="SUPFAM" id="SSF53335">
    <property type="entry name" value="S-adenosyl-L-methionine-dependent methyltransferases"/>
    <property type="match status" value="1"/>
</dbReference>
<evidence type="ECO:0000256" key="3">
    <source>
        <dbReference type="ARBA" id="ARBA00012140"/>
    </source>
</evidence>
<evidence type="ECO:0000256" key="11">
    <source>
        <dbReference type="ARBA" id="ARBA00031088"/>
    </source>
</evidence>